<organism evidence="1 2">
    <name type="scientific">Ezakiella coagulans</name>
    <dbReference type="NCBI Taxonomy" id="46507"/>
    <lineage>
        <taxon>Bacteria</taxon>
        <taxon>Bacillati</taxon>
        <taxon>Bacillota</taxon>
        <taxon>Tissierellia</taxon>
        <taxon>Ezakiella</taxon>
    </lineage>
</organism>
<proteinExistence type="predicted"/>
<evidence type="ECO:0000313" key="1">
    <source>
        <dbReference type="EMBL" id="PVY89199.1"/>
    </source>
</evidence>
<evidence type="ECO:0000313" key="2">
    <source>
        <dbReference type="Proteomes" id="UP000245793"/>
    </source>
</evidence>
<gene>
    <name evidence="1" type="ORF">C7381_11037</name>
</gene>
<dbReference type="EMBL" id="QEKV01000010">
    <property type="protein sequence ID" value="PVY89199.1"/>
    <property type="molecule type" value="Genomic_DNA"/>
</dbReference>
<sequence length="174" mass="19926">MKKLLFIILTIFVLTTTYGCGNKTETDKAKETVDHFFAALKDADFKKAADFVLSEEQEQMRNTEWEDDFEREFMETYLSKISLKYLSGKIEKDKTEGSLMYKFKSIDMGDYISKVGLNNPTIEGGAPKIKDVDVDGMHMVELEKSVFLKKEGDKWLIANVDDIMNAIMEFKAGE</sequence>
<dbReference type="Proteomes" id="UP000245793">
    <property type="component" value="Unassembled WGS sequence"/>
</dbReference>
<comment type="caution">
    <text evidence="1">The sequence shown here is derived from an EMBL/GenBank/DDBJ whole genome shotgun (WGS) entry which is preliminary data.</text>
</comment>
<name>A0A2U1DNS3_9FIRM</name>
<accession>A0A2U1DNS3</accession>
<dbReference type="AlphaFoldDB" id="A0A2U1DNS3"/>
<dbReference type="PROSITE" id="PS51257">
    <property type="entry name" value="PROKAR_LIPOPROTEIN"/>
    <property type="match status" value="1"/>
</dbReference>
<dbReference type="RefSeq" id="WP_116480491.1">
    <property type="nucleotide sequence ID" value="NZ_QEKV01000010.1"/>
</dbReference>
<protein>
    <submittedName>
        <fullName evidence="1">Uncharacterized protein</fullName>
    </submittedName>
</protein>
<keyword evidence="2" id="KW-1185">Reference proteome</keyword>
<reference evidence="1 2" key="1">
    <citation type="submission" date="2018-04" db="EMBL/GenBank/DDBJ databases">
        <title>Genomic Encyclopedia of Type Strains, Phase IV (KMG-IV): sequencing the most valuable type-strain genomes for metagenomic binning, comparative biology and taxonomic classification.</title>
        <authorList>
            <person name="Goeker M."/>
        </authorList>
    </citation>
    <scope>NUCLEOTIDE SEQUENCE [LARGE SCALE GENOMIC DNA]</scope>
    <source>
        <strain evidence="1 2">DSM 20705</strain>
    </source>
</reference>